<dbReference type="EMBL" id="MU005581">
    <property type="protein sequence ID" value="KAF2684281.1"/>
    <property type="molecule type" value="Genomic_DNA"/>
</dbReference>
<reference evidence="1" key="1">
    <citation type="journal article" date="2020" name="Stud. Mycol.">
        <title>101 Dothideomycetes genomes: a test case for predicting lifestyles and emergence of pathogens.</title>
        <authorList>
            <person name="Haridas S."/>
            <person name="Albert R."/>
            <person name="Binder M."/>
            <person name="Bloem J."/>
            <person name="Labutti K."/>
            <person name="Salamov A."/>
            <person name="Andreopoulos B."/>
            <person name="Baker S."/>
            <person name="Barry K."/>
            <person name="Bills G."/>
            <person name="Bluhm B."/>
            <person name="Cannon C."/>
            <person name="Castanera R."/>
            <person name="Culley D."/>
            <person name="Daum C."/>
            <person name="Ezra D."/>
            <person name="Gonzalez J."/>
            <person name="Henrissat B."/>
            <person name="Kuo A."/>
            <person name="Liang C."/>
            <person name="Lipzen A."/>
            <person name="Lutzoni F."/>
            <person name="Magnuson J."/>
            <person name="Mondo S."/>
            <person name="Nolan M."/>
            <person name="Ohm R."/>
            <person name="Pangilinan J."/>
            <person name="Park H.-J."/>
            <person name="Ramirez L."/>
            <person name="Alfaro M."/>
            <person name="Sun H."/>
            <person name="Tritt A."/>
            <person name="Yoshinaga Y."/>
            <person name="Zwiers L.-H."/>
            <person name="Turgeon B."/>
            <person name="Goodwin S."/>
            <person name="Spatafora J."/>
            <person name="Crous P."/>
            <person name="Grigoriev I."/>
        </authorList>
    </citation>
    <scope>NUCLEOTIDE SEQUENCE</scope>
    <source>
        <strain evidence="1">CBS 122367</strain>
    </source>
</reference>
<dbReference type="OrthoDB" id="3777101at2759"/>
<evidence type="ECO:0000313" key="1">
    <source>
        <dbReference type="EMBL" id="KAF2684281.1"/>
    </source>
</evidence>
<sequence length="267" mass="30895">MANPLFNRLKPKLAPIREAALGIASGSQTVSDQAIASIEPRDTDKFHKAWRYKDLEDEEWYELIKVSRLTGEDCKDSVSEKLWRAAVMHEMCQKIVYCLIVKVRAALQDDPDVLEVRWCRYVVRPNIVLFTSDRDDSQEIPIYVHDMMYIHCKNNVRFVLDVSGDQYGFEEWFFSSKYYYDNHRWDTVLQRPQTTETQLVASLEGEEPRLPALKDAVEKAVAAEEARWAAKGLGWSSLHRLLDDQRNHLFDGIADRLEQVVVNCLAA</sequence>
<dbReference type="AlphaFoldDB" id="A0A6G1J249"/>
<gene>
    <name evidence="1" type="ORF">K458DRAFT_403950</name>
</gene>
<keyword evidence="2" id="KW-1185">Reference proteome</keyword>
<proteinExistence type="predicted"/>
<organism evidence="1 2">
    <name type="scientific">Lentithecium fluviatile CBS 122367</name>
    <dbReference type="NCBI Taxonomy" id="1168545"/>
    <lineage>
        <taxon>Eukaryota</taxon>
        <taxon>Fungi</taxon>
        <taxon>Dikarya</taxon>
        <taxon>Ascomycota</taxon>
        <taxon>Pezizomycotina</taxon>
        <taxon>Dothideomycetes</taxon>
        <taxon>Pleosporomycetidae</taxon>
        <taxon>Pleosporales</taxon>
        <taxon>Massarineae</taxon>
        <taxon>Lentitheciaceae</taxon>
        <taxon>Lentithecium</taxon>
    </lineage>
</organism>
<evidence type="ECO:0000313" key="2">
    <source>
        <dbReference type="Proteomes" id="UP000799291"/>
    </source>
</evidence>
<accession>A0A6G1J249</accession>
<dbReference type="Proteomes" id="UP000799291">
    <property type="component" value="Unassembled WGS sequence"/>
</dbReference>
<protein>
    <submittedName>
        <fullName evidence="1">Uncharacterized protein</fullName>
    </submittedName>
</protein>
<name>A0A6G1J249_9PLEO</name>